<dbReference type="SUPFAM" id="SSF47113">
    <property type="entry name" value="Histone-fold"/>
    <property type="match status" value="1"/>
</dbReference>
<feature type="region of interest" description="Disordered" evidence="1">
    <location>
        <begin position="84"/>
        <end position="110"/>
    </location>
</feature>
<dbReference type="AlphaFoldDB" id="W4H1M5"/>
<dbReference type="RefSeq" id="XP_009824279.1">
    <property type="nucleotide sequence ID" value="XM_009825977.1"/>
</dbReference>
<name>W4H1M5_APHAT</name>
<dbReference type="GO" id="GO:0046982">
    <property type="term" value="F:protein heterodimerization activity"/>
    <property type="evidence" value="ECO:0007669"/>
    <property type="project" value="InterPro"/>
</dbReference>
<sequence length="146" mass="15870">MKGIPNGVLEDILAKHVPEGAEITNGAVDVVAACTEEFVRVLLARTNEIARGQAKNDLVRMMPGHVLQALEAFPGLHAKMPCLEDSQSKKAGASKKRKSRAKAHNADDDADLKAEQAALFKRAAAESQHRHIVVPKIIPSTEYRDE</sequence>
<feature type="compositionally biased region" description="Basic residues" evidence="1">
    <location>
        <begin position="92"/>
        <end position="103"/>
    </location>
</feature>
<dbReference type="InterPro" id="IPR009072">
    <property type="entry name" value="Histone-fold"/>
</dbReference>
<accession>W4H1M5</accession>
<organism evidence="2">
    <name type="scientific">Aphanomyces astaci</name>
    <name type="common">Crayfish plague agent</name>
    <dbReference type="NCBI Taxonomy" id="112090"/>
    <lineage>
        <taxon>Eukaryota</taxon>
        <taxon>Sar</taxon>
        <taxon>Stramenopiles</taxon>
        <taxon>Oomycota</taxon>
        <taxon>Saprolegniomycetes</taxon>
        <taxon>Saprolegniales</taxon>
        <taxon>Verrucalvaceae</taxon>
        <taxon>Aphanomyces</taxon>
    </lineage>
</organism>
<dbReference type="VEuPathDB" id="FungiDB:H257_02375"/>
<evidence type="ECO:0008006" key="3">
    <source>
        <dbReference type="Google" id="ProtNLM"/>
    </source>
</evidence>
<protein>
    <recommendedName>
        <fullName evidence="3">Transcription factor CBF/NF-Y/archaeal histone domain-containing protein</fullName>
    </recommendedName>
</protein>
<evidence type="ECO:0000313" key="2">
    <source>
        <dbReference type="EMBL" id="ETV85807.1"/>
    </source>
</evidence>
<dbReference type="GeneID" id="20804371"/>
<reference evidence="2" key="1">
    <citation type="submission" date="2013-12" db="EMBL/GenBank/DDBJ databases">
        <title>The Genome Sequence of Aphanomyces astaci APO3.</title>
        <authorList>
            <consortium name="The Broad Institute Genomics Platform"/>
            <person name="Russ C."/>
            <person name="Tyler B."/>
            <person name="van West P."/>
            <person name="Dieguez-Uribeondo J."/>
            <person name="Young S.K."/>
            <person name="Zeng Q."/>
            <person name="Gargeya S."/>
            <person name="Fitzgerald M."/>
            <person name="Abouelleil A."/>
            <person name="Alvarado L."/>
            <person name="Chapman S.B."/>
            <person name="Gainer-Dewar J."/>
            <person name="Goldberg J."/>
            <person name="Griggs A."/>
            <person name="Gujja S."/>
            <person name="Hansen M."/>
            <person name="Howarth C."/>
            <person name="Imamovic A."/>
            <person name="Ireland A."/>
            <person name="Larimer J."/>
            <person name="McCowan C."/>
            <person name="Murphy C."/>
            <person name="Pearson M."/>
            <person name="Poon T.W."/>
            <person name="Priest M."/>
            <person name="Roberts A."/>
            <person name="Saif S."/>
            <person name="Shea T."/>
            <person name="Sykes S."/>
            <person name="Wortman J."/>
            <person name="Nusbaum C."/>
            <person name="Birren B."/>
        </authorList>
    </citation>
    <scope>NUCLEOTIDE SEQUENCE [LARGE SCALE GENOMIC DNA]</scope>
    <source>
        <strain evidence="2">APO3</strain>
    </source>
</reference>
<evidence type="ECO:0000256" key="1">
    <source>
        <dbReference type="SAM" id="MobiDB-lite"/>
    </source>
</evidence>
<proteinExistence type="predicted"/>
<dbReference type="EMBL" id="KI913117">
    <property type="protein sequence ID" value="ETV85807.1"/>
    <property type="molecule type" value="Genomic_DNA"/>
</dbReference>
<dbReference type="Gene3D" id="1.10.20.10">
    <property type="entry name" value="Histone, subunit A"/>
    <property type="match status" value="1"/>
</dbReference>
<gene>
    <name evidence="2" type="ORF">H257_02375</name>
</gene>